<dbReference type="GeneID" id="66975779"/>
<evidence type="ECO:0000313" key="2">
    <source>
        <dbReference type="Proteomes" id="UP000069030"/>
    </source>
</evidence>
<protein>
    <submittedName>
        <fullName evidence="1">Uncharacterized protein</fullName>
    </submittedName>
</protein>
<proteinExistence type="predicted"/>
<dbReference type="AlphaFoldDB" id="A0AAI8C6Q4"/>
<evidence type="ECO:0000313" key="1">
    <source>
        <dbReference type="EMBL" id="ALU27149.1"/>
    </source>
</evidence>
<dbReference type="Gene3D" id="2.130.10.10">
    <property type="entry name" value="YVTN repeat-like/Quinoprotein amine dehydrogenase"/>
    <property type="match status" value="1"/>
</dbReference>
<gene>
    <name evidence="1" type="ORF">AS202_13710</name>
</gene>
<name>A0AAI8C6Q4_9FLAO</name>
<dbReference type="KEGG" id="mod:AS202_13710"/>
<dbReference type="InterPro" id="IPR015943">
    <property type="entry name" value="WD40/YVTN_repeat-like_dom_sf"/>
</dbReference>
<dbReference type="Proteomes" id="UP000069030">
    <property type="component" value="Chromosome"/>
</dbReference>
<dbReference type="EMBL" id="CP013690">
    <property type="protein sequence ID" value="ALU27149.1"/>
    <property type="molecule type" value="Genomic_DNA"/>
</dbReference>
<dbReference type="RefSeq" id="WP_006265202.1">
    <property type="nucleotide sequence ID" value="NZ_CP013690.1"/>
</dbReference>
<organism evidence="1 2">
    <name type="scientific">Myroides odoratimimus</name>
    <dbReference type="NCBI Taxonomy" id="76832"/>
    <lineage>
        <taxon>Bacteria</taxon>
        <taxon>Pseudomonadati</taxon>
        <taxon>Bacteroidota</taxon>
        <taxon>Flavobacteriia</taxon>
        <taxon>Flavobacteriales</taxon>
        <taxon>Flavobacteriaceae</taxon>
        <taxon>Myroides</taxon>
    </lineage>
</organism>
<dbReference type="SUPFAM" id="SSF82171">
    <property type="entry name" value="DPP6 N-terminal domain-like"/>
    <property type="match status" value="1"/>
</dbReference>
<accession>A0AAI8C6Q4</accession>
<sequence length="303" mass="35240">MKINRIAKRGLFEYQKDRNEEGLMLYDFLEERVIRFADYKEWRINAISPDGKYIAINKISETTRAFKTDFAILRVDTQEQVFFTNTYFIYDAEFSLDSDKVLIVAHNKKPFCLDLATKEIIAEMPKNIRTYQGSFNKEKNQFIAPSETFKDTLYLFDFVSGETEKIKTSLKEKIGKVEYTNDSQHLIALTESSIVYCLDLSYKVIWSVDFNTLLESPVRINSSSMLLSEDNQYLMLEASSTETNNWGAEFVLNVKTGVLVNTIEGYQYRGRIQDALFGNEVLLYTYHTLDMLTGEVKELELKR</sequence>
<reference evidence="1 2" key="1">
    <citation type="journal article" date="2016" name="J. Zhejiang Univ. Sci. B">
        <title>Antibiotic resistance mechanisms of Myroides sp.</title>
        <authorList>
            <person name="Hu S."/>
            <person name="Yuan S."/>
            <person name="Qu H."/>
            <person name="Jiang T."/>
            <person name="Zhou Y."/>
            <person name="Wang M."/>
            <person name="Ming D."/>
        </authorList>
    </citation>
    <scope>NUCLEOTIDE SEQUENCE [LARGE SCALE GENOMIC DNA]</scope>
    <source>
        <strain evidence="1 2">PR63039</strain>
    </source>
</reference>